<reference evidence="1" key="1">
    <citation type="submission" date="2011-08" db="EMBL/GenBank/DDBJ databases">
        <title>Complete sequence of plasmid 1 of Streptomyces violaceusniger Tu 4113.</title>
        <authorList>
            <consortium name="US DOE Joint Genome Institute"/>
            <person name="Lucas S."/>
            <person name="Han J."/>
            <person name="Lapidus A."/>
            <person name="Cheng J.-F."/>
            <person name="Goodwin L."/>
            <person name="Pitluck S."/>
            <person name="Peters L."/>
            <person name="Ivanova N."/>
            <person name="Daligault H."/>
            <person name="Detter J.C."/>
            <person name="Han C."/>
            <person name="Tapia R."/>
            <person name="Land M."/>
            <person name="Hauser L."/>
            <person name="Kyrpides N."/>
            <person name="Ivanova N."/>
            <person name="Pagani I."/>
            <person name="Hagen A."/>
            <person name="Katz L."/>
            <person name="Fiedler H.-P."/>
            <person name="Keasling J."/>
            <person name="Fortman J."/>
            <person name="Woyke T."/>
        </authorList>
    </citation>
    <scope>NUCLEOTIDE SEQUENCE [LARGE SCALE GENOMIC DNA]</scope>
    <source>
        <strain evidence="1">Tu 4113</strain>
        <plasmid evidence="1">pSTRVI01</plasmid>
    </source>
</reference>
<dbReference type="KEGG" id="svl:Strvi_9483"/>
<dbReference type="HOGENOM" id="CLU_976317_0_0_11"/>
<gene>
    <name evidence="1" type="ORF">Strvi_9483</name>
</gene>
<geneLocation type="plasmid" evidence="1 2">
    <name>pSTRVI01</name>
</geneLocation>
<name>G2PH88_STRV4</name>
<dbReference type="EMBL" id="CP002995">
    <property type="protein sequence ID" value="AEM88734.1"/>
    <property type="molecule type" value="Genomic_DNA"/>
</dbReference>
<evidence type="ECO:0000313" key="2">
    <source>
        <dbReference type="Proteomes" id="UP000008703"/>
    </source>
</evidence>
<dbReference type="AlphaFoldDB" id="G2PH88"/>
<keyword evidence="2" id="KW-1185">Reference proteome</keyword>
<accession>G2PH88</accession>
<dbReference type="Proteomes" id="UP000008703">
    <property type="component" value="Plasmid pSTRVI01"/>
</dbReference>
<proteinExistence type="predicted"/>
<evidence type="ECO:0000313" key="1">
    <source>
        <dbReference type="EMBL" id="AEM88734.1"/>
    </source>
</evidence>
<protein>
    <submittedName>
        <fullName evidence="1">Uncharacterized protein</fullName>
    </submittedName>
</protein>
<organism evidence="1 2">
    <name type="scientific">Streptomyces violaceusniger (strain Tu 4113)</name>
    <dbReference type="NCBI Taxonomy" id="653045"/>
    <lineage>
        <taxon>Bacteria</taxon>
        <taxon>Bacillati</taxon>
        <taxon>Actinomycetota</taxon>
        <taxon>Actinomycetes</taxon>
        <taxon>Kitasatosporales</taxon>
        <taxon>Streptomycetaceae</taxon>
        <taxon>Streptomyces</taxon>
        <taxon>Streptomyces violaceusniger group</taxon>
    </lineage>
</organism>
<sequence length="295" mass="30927">MLDLSRPAPTTGGIFSRLDAEWTALSADASVRTLVTNWLIADQLAAGVAAVTDSAWWQLGPDQLLAALRPQEGALAGPLADDVLRALLQRAAGDDRSATLAARIVVQAMLPAAVRMARGQVRSYGGRSFDAIGHMVIAALFETARSGRIHHRPGRPAANLALDTLGRVCRELAAEREDRAQDLAVAELLADPAPGPAARAHHRGVRAAAAAADLEPTPGGAEVSAARLELLELVLAAMEAGCLSTADGQSIAWHYRAAPLSDTAAAARVGTTATAWQRRRSRAVARLMSTVRRAA</sequence>
<keyword evidence="1" id="KW-0614">Plasmid</keyword>
<dbReference type="RefSeq" id="WP_014043669.1">
    <property type="nucleotide sequence ID" value="NC_015951.1"/>
</dbReference>